<feature type="transmembrane region" description="Helical" evidence="6">
    <location>
        <begin position="215"/>
        <end position="237"/>
    </location>
</feature>
<keyword evidence="4 6" id="KW-1133">Transmembrane helix</keyword>
<keyword evidence="5 6" id="KW-0472">Membrane</keyword>
<feature type="transmembrane region" description="Helical" evidence="6">
    <location>
        <begin position="258"/>
        <end position="280"/>
    </location>
</feature>
<evidence type="ECO:0000256" key="1">
    <source>
        <dbReference type="ARBA" id="ARBA00004141"/>
    </source>
</evidence>
<accession>A0ABV9YPQ1</accession>
<evidence type="ECO:0000313" key="8">
    <source>
        <dbReference type="Proteomes" id="UP001595947"/>
    </source>
</evidence>
<dbReference type="PIRSF" id="PIRSF006060">
    <property type="entry name" value="AA_transporter"/>
    <property type="match status" value="1"/>
</dbReference>
<comment type="caution">
    <text evidence="7">The sequence shown here is derived from an EMBL/GenBank/DDBJ whole genome shotgun (WGS) entry which is preliminary data.</text>
</comment>
<evidence type="ECO:0000256" key="6">
    <source>
        <dbReference type="SAM" id="Phobius"/>
    </source>
</evidence>
<feature type="transmembrane region" description="Helical" evidence="6">
    <location>
        <begin position="424"/>
        <end position="441"/>
    </location>
</feature>
<feature type="transmembrane region" description="Helical" evidence="6">
    <location>
        <begin position="447"/>
        <end position="466"/>
    </location>
</feature>
<evidence type="ECO:0000256" key="2">
    <source>
        <dbReference type="ARBA" id="ARBA00022448"/>
    </source>
</evidence>
<evidence type="ECO:0000313" key="7">
    <source>
        <dbReference type="EMBL" id="MFC5063642.1"/>
    </source>
</evidence>
<keyword evidence="8" id="KW-1185">Reference proteome</keyword>
<evidence type="ECO:0000256" key="3">
    <source>
        <dbReference type="ARBA" id="ARBA00022692"/>
    </source>
</evidence>
<feature type="transmembrane region" description="Helical" evidence="6">
    <location>
        <begin position="143"/>
        <end position="163"/>
    </location>
</feature>
<sequence length="486" mass="50588">MTSTSAGETADEICQDCGYEPELQRSLNGFQIFAVAFASVSVVIGIFATYDDLLRSSGPVGIWLFPVVGVGQLLVALVYAQFAARIPLSGGSYAWASLTAGPRVGWVFGWLAFVSAVAGPATIDNALASQCLMPLLGMADDETTARVITVALLASQCLLAVAATRIVGWVNSLSVTVEIGILFVLGIAFAAVVVLTGDGQPQNLVSEGVAGGSAGYFAVGGGLMGAAIMGLTTLVGFESAANMSEEAKNATRTVPRAIIGSVVASTGLGFVFLVVLTIAVKDVPAASASDAPVAEVLRQQFGAGWEKPLLAVVTIAFYGAALVAMASTSRYVFAMARDGRFPGHRIMQRVNPRTRTPIPATVLVLAVGTLLMIVLPGAALLQLIATTTILGLTIYGLTVLLYLRKRRALPRGDGGFDLGRVDRPVAVVALLWMIAALFVVLVSSTTLASLLIVAVLLAIGVVHFLYMHFYDPAALEHDDGTDVLVT</sequence>
<feature type="transmembrane region" description="Helical" evidence="6">
    <location>
        <begin position="32"/>
        <end position="50"/>
    </location>
</feature>
<dbReference type="Gene3D" id="1.20.1740.10">
    <property type="entry name" value="Amino acid/polyamine transporter I"/>
    <property type="match status" value="1"/>
</dbReference>
<evidence type="ECO:0000256" key="4">
    <source>
        <dbReference type="ARBA" id="ARBA00022989"/>
    </source>
</evidence>
<feature type="transmembrane region" description="Helical" evidence="6">
    <location>
        <begin position="62"/>
        <end position="83"/>
    </location>
</feature>
<name>A0ABV9YPQ1_9PSEU</name>
<reference evidence="8" key="1">
    <citation type="journal article" date="2019" name="Int. J. Syst. Evol. Microbiol.">
        <title>The Global Catalogue of Microorganisms (GCM) 10K type strain sequencing project: providing services to taxonomists for standard genome sequencing and annotation.</title>
        <authorList>
            <consortium name="The Broad Institute Genomics Platform"/>
            <consortium name="The Broad Institute Genome Sequencing Center for Infectious Disease"/>
            <person name="Wu L."/>
            <person name="Ma J."/>
        </authorList>
    </citation>
    <scope>NUCLEOTIDE SEQUENCE [LARGE SCALE GENOMIC DNA]</scope>
    <source>
        <strain evidence="8">CGMCC 4.7093</strain>
    </source>
</reference>
<dbReference type="PANTHER" id="PTHR45649:SF26">
    <property type="entry name" value="OS04G0435100 PROTEIN"/>
    <property type="match status" value="1"/>
</dbReference>
<feature type="transmembrane region" description="Helical" evidence="6">
    <location>
        <begin position="104"/>
        <end position="123"/>
    </location>
</feature>
<dbReference type="PANTHER" id="PTHR45649">
    <property type="entry name" value="AMINO-ACID PERMEASE BAT1"/>
    <property type="match status" value="1"/>
</dbReference>
<evidence type="ECO:0000256" key="5">
    <source>
        <dbReference type="ARBA" id="ARBA00023136"/>
    </source>
</evidence>
<dbReference type="InterPro" id="IPR002293">
    <property type="entry name" value="AA/rel_permease1"/>
</dbReference>
<feature type="transmembrane region" description="Helical" evidence="6">
    <location>
        <begin position="309"/>
        <end position="333"/>
    </location>
</feature>
<protein>
    <submittedName>
        <fullName evidence="7">APC family permease</fullName>
    </submittedName>
</protein>
<feature type="transmembrane region" description="Helical" evidence="6">
    <location>
        <begin position="380"/>
        <end position="403"/>
    </location>
</feature>
<comment type="subcellular location">
    <subcellularLocation>
        <location evidence="1">Membrane</location>
        <topology evidence="1">Multi-pass membrane protein</topology>
    </subcellularLocation>
</comment>
<dbReference type="Pfam" id="PF13520">
    <property type="entry name" value="AA_permease_2"/>
    <property type="match status" value="1"/>
</dbReference>
<feature type="transmembrane region" description="Helical" evidence="6">
    <location>
        <begin position="175"/>
        <end position="195"/>
    </location>
</feature>
<dbReference type="EMBL" id="JBHSIV010000015">
    <property type="protein sequence ID" value="MFC5063642.1"/>
    <property type="molecule type" value="Genomic_DNA"/>
</dbReference>
<dbReference type="RefSeq" id="WP_378036990.1">
    <property type="nucleotide sequence ID" value="NZ_JBHSIV010000015.1"/>
</dbReference>
<dbReference type="Proteomes" id="UP001595947">
    <property type="component" value="Unassembled WGS sequence"/>
</dbReference>
<proteinExistence type="predicted"/>
<keyword evidence="2" id="KW-0813">Transport</keyword>
<feature type="transmembrane region" description="Helical" evidence="6">
    <location>
        <begin position="354"/>
        <end position="374"/>
    </location>
</feature>
<gene>
    <name evidence="7" type="ORF">ACFPBZ_15575</name>
</gene>
<organism evidence="7 8">
    <name type="scientific">Actinomycetospora atypica</name>
    <dbReference type="NCBI Taxonomy" id="1290095"/>
    <lineage>
        <taxon>Bacteria</taxon>
        <taxon>Bacillati</taxon>
        <taxon>Actinomycetota</taxon>
        <taxon>Actinomycetes</taxon>
        <taxon>Pseudonocardiales</taxon>
        <taxon>Pseudonocardiaceae</taxon>
        <taxon>Actinomycetospora</taxon>
    </lineage>
</organism>
<keyword evidence="3 6" id="KW-0812">Transmembrane</keyword>